<organism evidence="1 2">
    <name type="scientific">Nocardioides taihuensis</name>
    <dbReference type="NCBI Taxonomy" id="1835606"/>
    <lineage>
        <taxon>Bacteria</taxon>
        <taxon>Bacillati</taxon>
        <taxon>Actinomycetota</taxon>
        <taxon>Actinomycetes</taxon>
        <taxon>Propionibacteriales</taxon>
        <taxon>Nocardioidaceae</taxon>
        <taxon>Nocardioides</taxon>
    </lineage>
</organism>
<keyword evidence="2" id="KW-1185">Reference proteome</keyword>
<evidence type="ECO:0000313" key="1">
    <source>
        <dbReference type="EMBL" id="MFC5179280.1"/>
    </source>
</evidence>
<dbReference type="RefSeq" id="WP_378593273.1">
    <property type="nucleotide sequence ID" value="NZ_JBHSKD010000027.1"/>
</dbReference>
<sequence length="173" mass="17953">MDPHLAADPFWASVRRRHPDVDLVLLPPEPPPAGPPTDPRGDDEAAALVATARAAVEEAARTLRLPLVAGAPPRAVVAFGTVEGTVVVRVRASARHVADPGLLARLREQLEQRGWHPRRAEGEVARIAAGSDGLRIRASYAAASGAFLVEVASAPLAVGRERAAALAGGGGRS</sequence>
<protein>
    <submittedName>
        <fullName evidence="1">Uncharacterized protein</fullName>
    </submittedName>
</protein>
<proteinExistence type="predicted"/>
<name>A0ABW0BQA8_9ACTN</name>
<gene>
    <name evidence="1" type="ORF">ACFPGP_21535</name>
</gene>
<accession>A0ABW0BQA8</accession>
<dbReference type="EMBL" id="JBHSKD010000027">
    <property type="protein sequence ID" value="MFC5179280.1"/>
    <property type="molecule type" value="Genomic_DNA"/>
</dbReference>
<dbReference type="Proteomes" id="UP001596087">
    <property type="component" value="Unassembled WGS sequence"/>
</dbReference>
<comment type="caution">
    <text evidence="1">The sequence shown here is derived from an EMBL/GenBank/DDBJ whole genome shotgun (WGS) entry which is preliminary data.</text>
</comment>
<reference evidence="2" key="1">
    <citation type="journal article" date="2019" name="Int. J. Syst. Evol. Microbiol.">
        <title>The Global Catalogue of Microorganisms (GCM) 10K type strain sequencing project: providing services to taxonomists for standard genome sequencing and annotation.</title>
        <authorList>
            <consortium name="The Broad Institute Genomics Platform"/>
            <consortium name="The Broad Institute Genome Sequencing Center for Infectious Disease"/>
            <person name="Wu L."/>
            <person name="Ma J."/>
        </authorList>
    </citation>
    <scope>NUCLEOTIDE SEQUENCE [LARGE SCALE GENOMIC DNA]</scope>
    <source>
        <strain evidence="2">DFY41</strain>
    </source>
</reference>
<evidence type="ECO:0000313" key="2">
    <source>
        <dbReference type="Proteomes" id="UP001596087"/>
    </source>
</evidence>